<keyword evidence="1" id="KW-0812">Transmembrane</keyword>
<proteinExistence type="predicted"/>
<feature type="transmembrane region" description="Helical" evidence="1">
    <location>
        <begin position="46"/>
        <end position="69"/>
    </location>
</feature>
<dbReference type="EMBL" id="HACG01003359">
    <property type="protein sequence ID" value="CEK50224.1"/>
    <property type="molecule type" value="Transcribed_RNA"/>
</dbReference>
<name>A0A0B6Y253_9EUPU</name>
<accession>A0A0B6Y253</accession>
<evidence type="ECO:0000256" key="1">
    <source>
        <dbReference type="SAM" id="Phobius"/>
    </source>
</evidence>
<keyword evidence="1" id="KW-0472">Membrane</keyword>
<organism evidence="2">
    <name type="scientific">Arion vulgaris</name>
    <dbReference type="NCBI Taxonomy" id="1028688"/>
    <lineage>
        <taxon>Eukaryota</taxon>
        <taxon>Metazoa</taxon>
        <taxon>Spiralia</taxon>
        <taxon>Lophotrochozoa</taxon>
        <taxon>Mollusca</taxon>
        <taxon>Gastropoda</taxon>
        <taxon>Heterobranchia</taxon>
        <taxon>Euthyneura</taxon>
        <taxon>Panpulmonata</taxon>
        <taxon>Eupulmonata</taxon>
        <taxon>Stylommatophora</taxon>
        <taxon>Helicina</taxon>
        <taxon>Arionoidea</taxon>
        <taxon>Arionidae</taxon>
        <taxon>Arion</taxon>
    </lineage>
</organism>
<sequence>VTRLLRKQDIQIEPTDALSKVKAVVLGLVRRWIYHRHRGFRYPSRFVSVLFIGGCVVYVITVEFLTAFVPPANYILNELSKILDAEG</sequence>
<evidence type="ECO:0000313" key="2">
    <source>
        <dbReference type="EMBL" id="CEK50224.1"/>
    </source>
</evidence>
<feature type="non-terminal residue" evidence="2">
    <location>
        <position position="1"/>
    </location>
</feature>
<gene>
    <name evidence="2" type="primary">ORF10179</name>
</gene>
<reference evidence="2" key="1">
    <citation type="submission" date="2014-12" db="EMBL/GenBank/DDBJ databases">
        <title>Insight into the proteome of Arion vulgaris.</title>
        <authorList>
            <person name="Aradska J."/>
            <person name="Bulat T."/>
            <person name="Smidak R."/>
            <person name="Sarate P."/>
            <person name="Gangsoo J."/>
            <person name="Sialana F."/>
            <person name="Bilban M."/>
            <person name="Lubec G."/>
        </authorList>
    </citation>
    <scope>NUCLEOTIDE SEQUENCE</scope>
    <source>
        <tissue evidence="2">Skin</tissue>
    </source>
</reference>
<feature type="non-terminal residue" evidence="2">
    <location>
        <position position="87"/>
    </location>
</feature>
<keyword evidence="1" id="KW-1133">Transmembrane helix</keyword>
<dbReference type="AlphaFoldDB" id="A0A0B6Y253"/>
<protein>
    <submittedName>
        <fullName evidence="2">Uncharacterized protein</fullName>
    </submittedName>
</protein>